<name>A0A7R8YQU7_HERIL</name>
<evidence type="ECO:0000256" key="10">
    <source>
        <dbReference type="PIRSR" id="PIRSR000615-1"/>
    </source>
</evidence>
<gene>
    <name evidence="19" type="ORF">HERILL_LOCUS2045</name>
</gene>
<feature type="domain" description="Ig-like" evidence="18">
    <location>
        <begin position="725"/>
        <end position="823"/>
    </location>
</feature>
<dbReference type="Pfam" id="PF07679">
    <property type="entry name" value="I-set"/>
    <property type="match status" value="2"/>
</dbReference>
<dbReference type="InterPro" id="IPR003599">
    <property type="entry name" value="Ig_sub"/>
</dbReference>
<keyword evidence="11 14" id="KW-0547">Nucleotide-binding</keyword>
<dbReference type="Gene3D" id="2.60.40.10">
    <property type="entry name" value="Immunoglobulins"/>
    <property type="match status" value="7"/>
</dbReference>
<feature type="binding site" evidence="12">
    <location>
        <position position="1239"/>
    </location>
    <ligand>
        <name>Mg(2+)</name>
        <dbReference type="ChEBI" id="CHEBI:18420"/>
    </ligand>
</feature>
<dbReference type="InterPro" id="IPR003598">
    <property type="entry name" value="Ig_sub2"/>
</dbReference>
<feature type="region of interest" description="Disordered" evidence="15">
    <location>
        <begin position="321"/>
        <end position="389"/>
    </location>
</feature>
<dbReference type="CDD" id="cd00096">
    <property type="entry name" value="Ig"/>
    <property type="match status" value="2"/>
</dbReference>
<evidence type="ECO:0000256" key="15">
    <source>
        <dbReference type="SAM" id="MobiDB-lite"/>
    </source>
</evidence>
<evidence type="ECO:0000256" key="11">
    <source>
        <dbReference type="PIRSR" id="PIRSR000615-2"/>
    </source>
</evidence>
<keyword evidence="12" id="KW-0460">Magnesium</keyword>
<dbReference type="InterPro" id="IPR036179">
    <property type="entry name" value="Ig-like_dom_sf"/>
</dbReference>
<dbReference type="Proteomes" id="UP000594454">
    <property type="component" value="Chromosome 1"/>
</dbReference>
<dbReference type="GO" id="GO:0030154">
    <property type="term" value="P:cell differentiation"/>
    <property type="evidence" value="ECO:0007669"/>
    <property type="project" value="UniProtKB-ARBA"/>
</dbReference>
<dbReference type="Pfam" id="PF13927">
    <property type="entry name" value="Ig_3"/>
    <property type="match status" value="2"/>
</dbReference>
<dbReference type="GO" id="GO:0005524">
    <property type="term" value="F:ATP binding"/>
    <property type="evidence" value="ECO:0007669"/>
    <property type="project" value="UniProtKB-UniRule"/>
</dbReference>
<dbReference type="SMART" id="SM00409">
    <property type="entry name" value="IG"/>
    <property type="match status" value="7"/>
</dbReference>
<dbReference type="GO" id="GO:0005886">
    <property type="term" value="C:plasma membrane"/>
    <property type="evidence" value="ECO:0007669"/>
    <property type="project" value="TreeGrafter"/>
</dbReference>
<feature type="binding site" evidence="11">
    <location>
        <position position="1238"/>
    </location>
    <ligand>
        <name>ATP</name>
        <dbReference type="ChEBI" id="CHEBI:30616"/>
    </ligand>
</feature>
<dbReference type="PROSITE" id="PS50011">
    <property type="entry name" value="PROTEIN_KINASE_DOM"/>
    <property type="match status" value="1"/>
</dbReference>
<dbReference type="InterPro" id="IPR050122">
    <property type="entry name" value="RTK"/>
</dbReference>
<keyword evidence="20" id="KW-1185">Reference proteome</keyword>
<feature type="transmembrane region" description="Helical" evidence="16">
    <location>
        <begin position="12"/>
        <end position="34"/>
    </location>
</feature>
<dbReference type="FunFam" id="3.30.200.20:FF:000384">
    <property type="entry name" value="Receptor protein-tyrosine kinase"/>
    <property type="match status" value="1"/>
</dbReference>
<evidence type="ECO:0000259" key="17">
    <source>
        <dbReference type="PROSITE" id="PS50011"/>
    </source>
</evidence>
<comment type="catalytic activity">
    <reaction evidence="9">
        <text>L-tyrosyl-[protein] + ATP = O-phospho-L-tyrosyl-[protein] + ADP + H(+)</text>
        <dbReference type="Rhea" id="RHEA:10596"/>
        <dbReference type="Rhea" id="RHEA-COMP:10136"/>
        <dbReference type="Rhea" id="RHEA-COMP:20101"/>
        <dbReference type="ChEBI" id="CHEBI:15378"/>
        <dbReference type="ChEBI" id="CHEBI:30616"/>
        <dbReference type="ChEBI" id="CHEBI:46858"/>
        <dbReference type="ChEBI" id="CHEBI:61978"/>
        <dbReference type="ChEBI" id="CHEBI:456216"/>
        <dbReference type="EC" id="2.7.10.1"/>
    </reaction>
</comment>
<feature type="active site" description="Proton acceptor" evidence="10">
    <location>
        <position position="1234"/>
    </location>
</feature>
<dbReference type="OrthoDB" id="6077854at2759"/>
<dbReference type="FunCoup" id="A0A7R8YQU7">
    <property type="interactions" value="174"/>
</dbReference>
<evidence type="ECO:0000256" key="14">
    <source>
        <dbReference type="PROSITE-ProRule" id="PRU10141"/>
    </source>
</evidence>
<dbReference type="InterPro" id="IPR008266">
    <property type="entry name" value="Tyr_kinase_AS"/>
</dbReference>
<sequence>MESLKTLSLKPCAVMNYLAFLIVCLVIVESIIALPTPDPILDNFELGSEKFGAPLIIPSEPDVTLEAATDFTLTCRSKKPVTWRFPEIMVEYEITAFEKSGSSLPHGSSLFLRDVQVENVGKYYCLETEFNSTNDAQLDILLTLYKAETIYLFVNDPNRLLVPTHLVVMAAQYADAIIPCKPSSKNVEVELLREDESALDMPNRYDPKVGYIAKLIHITHAGIFICRAKSDHNQMTYIEVIVTGCELRNNNCSKDVVMVSKNTNVNKTPNNFSKSTIPINEFTTKATRSISVASTSHFVTFFPMLTSTPIPPKLLRVTRNSRTNSDHASNHTRITKTLSTPATAGSTTTNHLKLAPSSTEIGRRRRGQDLPRRNSQTDFINRPTIESETHGHAIKGDKLRLKCSVDVRPSVQFSINWTLPNANAAMMEGRAFVTDTTKTTNNNTIELETGQNELTIFNVSEKDAGYYTCGVLDHSLNRNNESMYVRILDPQESYINMSEPSNHYTIETARRKRRTKMLVKYKAYPIPKFTWYNNEGVEINPKGPAKDEAGDKYKITMTADSILLEIHNIELKDTGKYVLKAYNDHVVKQVEFQLYIRDQPAVQMEKVYYVQVGEKANLTCRCAGYPKPRISWMWIPCLIRPKWPHCPASSPTLFQFNEIVPENPDELEELENNSFRTLEETILTQISELKFTPDSPGFIKCIANNSEGHDTADTQILLSDLENHPHESFSIFGIDESHVIAAGDDVSINCGVLAYNYSGNIDWYKDENLIQTNLDYKVEFTESEYSYKKKLTMKNIHFDKAGLYECRASLIDDDSTPESRYINITVNAPETPAITHSNLDGSKIGKKLGEFLQLDCQHKGLPKPVISWFKNDVPLQFGKNDTRRFLNHGNSILNIPFIKPEDEGVYKCVVTNRLGSAERSVSVAITNLPGLRLSVILGIVALFIVLVLLIIYLCIRFCREKKLRKELKAAGLANFEEGAVEHINPALSLDEQADLLPYDRRFEFPKEKLKLGKQLGAGAFGVVLKAVAEGIIPEEKETTVAVKMVKKTADNEVMKALVSELKIMVHLGQHLNVVNLLGAVTKNIAKREVMVIVEFCRFGNVQNFLLKNRKNFINQINPKTDQIDPSIITKEMRFSGDYEYNSKPRGDGSINYVRESGVDYVSANVNSATTEMTTIPGDESVILSNNSIQPAWRSNYKPDELTSMDINTTHLVSWAFQVARGMDYLASRKVLHGDLAARNILLCDDNVVKICDFGLARSMYKSDNYKKHGEAPLPIKWLALESMSDQIFSTHSDIWSFGIVLWEFFSLAKVPYPGMDANESLYLKLKDGYRMEKPEYANQELYDIMLECWSTNPEMRPPFGELERRFAKMLGDDITNHYLDLNDPYLKMNSEYCKTGGTDYLALMGCPEEAAPQAPRYVNGKLIAELAANASTDADYVQMNPKSGNAIFSPRPQDDYVRPEHFVFPTPISPTISNNLDSPSSKNRRKGVIPEEVPMLNRSAGSDSEAELSPDVIPSPSKQFSSLNKVPDSSLGKVGNDNYINAKNSDINRIRTKDAFSNPEYLMLDNVNEKRK</sequence>
<dbReference type="InterPro" id="IPR011009">
    <property type="entry name" value="Kinase-like_dom_sf"/>
</dbReference>
<keyword evidence="12" id="KW-0479">Metal-binding</keyword>
<protein>
    <recommendedName>
        <fullName evidence="21">Vascular endothelial growth factor receptor 1</fullName>
    </recommendedName>
</protein>
<evidence type="ECO:0000256" key="6">
    <source>
        <dbReference type="ARBA" id="ARBA00023170"/>
    </source>
</evidence>
<evidence type="ECO:0000256" key="9">
    <source>
        <dbReference type="ARBA" id="ARBA00051243"/>
    </source>
</evidence>
<comment type="subcellular location">
    <subcellularLocation>
        <location evidence="1">Membrane</location>
        <topology evidence="1">Single-pass membrane protein</topology>
    </subcellularLocation>
</comment>
<dbReference type="InterPro" id="IPR017441">
    <property type="entry name" value="Protein_kinase_ATP_BS"/>
</dbReference>
<proteinExistence type="predicted"/>
<evidence type="ECO:0000313" key="20">
    <source>
        <dbReference type="Proteomes" id="UP000594454"/>
    </source>
</evidence>
<dbReference type="InterPro" id="IPR000719">
    <property type="entry name" value="Prot_kinase_dom"/>
</dbReference>
<keyword evidence="4 16" id="KW-0472">Membrane</keyword>
<feature type="compositionally biased region" description="Polar residues" evidence="15">
    <location>
        <begin position="330"/>
        <end position="360"/>
    </location>
</feature>
<evidence type="ECO:0000256" key="12">
    <source>
        <dbReference type="PIRSR" id="PIRSR000615-3"/>
    </source>
</evidence>
<dbReference type="FunFam" id="1.10.510.10:FF:000373">
    <property type="entry name" value="Receptor protein-tyrosine kinase"/>
    <property type="match status" value="1"/>
</dbReference>
<dbReference type="InterPro" id="IPR013783">
    <property type="entry name" value="Ig-like_fold"/>
</dbReference>
<dbReference type="Gene3D" id="1.10.510.10">
    <property type="entry name" value="Transferase(Phosphotransferase) domain 1"/>
    <property type="match status" value="1"/>
</dbReference>
<feature type="region of interest" description="Disordered" evidence="15">
    <location>
        <begin position="1468"/>
        <end position="1541"/>
    </location>
</feature>
<dbReference type="EMBL" id="LR899009">
    <property type="protein sequence ID" value="CAD7078794.1"/>
    <property type="molecule type" value="Genomic_DNA"/>
</dbReference>
<evidence type="ECO:0000259" key="18">
    <source>
        <dbReference type="PROSITE" id="PS50835"/>
    </source>
</evidence>
<dbReference type="InterPro" id="IPR001245">
    <property type="entry name" value="Ser-Thr/Tyr_kinase_cat_dom"/>
</dbReference>
<keyword evidence="5" id="KW-1015">Disulfide bond</keyword>
<feature type="domain" description="Ig-like" evidence="18">
    <location>
        <begin position="383"/>
        <end position="486"/>
    </location>
</feature>
<evidence type="ECO:0000256" key="3">
    <source>
        <dbReference type="ARBA" id="ARBA00022989"/>
    </source>
</evidence>
<organism evidence="19 20">
    <name type="scientific">Hermetia illucens</name>
    <name type="common">Black soldier fly</name>
    <dbReference type="NCBI Taxonomy" id="343691"/>
    <lineage>
        <taxon>Eukaryota</taxon>
        <taxon>Metazoa</taxon>
        <taxon>Ecdysozoa</taxon>
        <taxon>Arthropoda</taxon>
        <taxon>Hexapoda</taxon>
        <taxon>Insecta</taxon>
        <taxon>Pterygota</taxon>
        <taxon>Neoptera</taxon>
        <taxon>Endopterygota</taxon>
        <taxon>Diptera</taxon>
        <taxon>Brachycera</taxon>
        <taxon>Stratiomyomorpha</taxon>
        <taxon>Stratiomyidae</taxon>
        <taxon>Hermetiinae</taxon>
        <taxon>Hermetia</taxon>
    </lineage>
</organism>
<feature type="transmembrane region" description="Helical" evidence="16">
    <location>
        <begin position="933"/>
        <end position="955"/>
    </location>
</feature>
<evidence type="ECO:0000313" key="19">
    <source>
        <dbReference type="EMBL" id="CAD7078794.1"/>
    </source>
</evidence>
<dbReference type="InterPro" id="IPR007110">
    <property type="entry name" value="Ig-like_dom"/>
</dbReference>
<feature type="binding site" evidence="14">
    <location>
        <position position="1047"/>
    </location>
    <ligand>
        <name>ATP</name>
        <dbReference type="ChEBI" id="CHEBI:30616"/>
    </ligand>
</feature>
<dbReference type="SUPFAM" id="SSF56112">
    <property type="entry name" value="Protein kinase-like (PK-like)"/>
    <property type="match status" value="1"/>
</dbReference>
<dbReference type="PROSITE" id="PS00109">
    <property type="entry name" value="PROTEIN_KINASE_TYR"/>
    <property type="match status" value="1"/>
</dbReference>
<evidence type="ECO:0000256" key="2">
    <source>
        <dbReference type="ARBA" id="ARBA00022692"/>
    </source>
</evidence>
<dbReference type="Gene3D" id="3.30.200.20">
    <property type="entry name" value="Phosphorylase Kinase, domain 1"/>
    <property type="match status" value="1"/>
</dbReference>
<feature type="compositionally biased region" description="Polar residues" evidence="15">
    <location>
        <begin position="1469"/>
        <end position="1481"/>
    </location>
</feature>
<feature type="domain" description="Ig-like" evidence="18">
    <location>
        <begin position="832"/>
        <end position="926"/>
    </location>
</feature>
<keyword evidence="11 14" id="KW-0067">ATP-binding</keyword>
<dbReference type="PANTHER" id="PTHR24416:SF600">
    <property type="entry name" value="PDGF- AND VEGF-RECEPTOR RELATED, ISOFORM J"/>
    <property type="match status" value="1"/>
</dbReference>
<feature type="domain" description="Ig-like" evidence="18">
    <location>
        <begin position="54"/>
        <end position="143"/>
    </location>
</feature>
<evidence type="ECO:0000256" key="5">
    <source>
        <dbReference type="ARBA" id="ARBA00023157"/>
    </source>
</evidence>
<dbReference type="GO" id="GO:0007399">
    <property type="term" value="P:nervous system development"/>
    <property type="evidence" value="ECO:0007669"/>
    <property type="project" value="UniProtKB-ARBA"/>
</dbReference>
<feature type="domain" description="Protein kinase" evidence="17">
    <location>
        <begin position="1009"/>
        <end position="1386"/>
    </location>
</feature>
<feature type="binding site" evidence="11">
    <location>
        <begin position="1016"/>
        <end position="1023"/>
    </location>
    <ligand>
        <name>ATP</name>
        <dbReference type="ChEBI" id="CHEBI:30616"/>
    </ligand>
</feature>
<dbReference type="SMART" id="SM00408">
    <property type="entry name" value="IGc2"/>
    <property type="match status" value="4"/>
</dbReference>
<dbReference type="PROSITE" id="PS50835">
    <property type="entry name" value="IG_LIKE"/>
    <property type="match status" value="5"/>
</dbReference>
<keyword evidence="8" id="KW-0393">Immunoglobulin domain</keyword>
<evidence type="ECO:0000256" key="8">
    <source>
        <dbReference type="ARBA" id="ARBA00023319"/>
    </source>
</evidence>
<dbReference type="SUPFAM" id="SSF48726">
    <property type="entry name" value="Immunoglobulin"/>
    <property type="match status" value="6"/>
</dbReference>
<dbReference type="InParanoid" id="A0A7R8YQU7"/>
<feature type="domain" description="Ig-like" evidence="18">
    <location>
        <begin position="600"/>
        <end position="719"/>
    </location>
</feature>
<evidence type="ECO:0000256" key="4">
    <source>
        <dbReference type="ARBA" id="ARBA00023136"/>
    </source>
</evidence>
<reference evidence="19 20" key="1">
    <citation type="submission" date="2020-11" db="EMBL/GenBank/DDBJ databases">
        <authorList>
            <person name="Wallbank WR R."/>
            <person name="Pardo Diaz C."/>
            <person name="Kozak K."/>
            <person name="Martin S."/>
            <person name="Jiggins C."/>
            <person name="Moest M."/>
            <person name="Warren A I."/>
            <person name="Generalovic N T."/>
            <person name="Byers J.R.P. K."/>
            <person name="Montejo-Kovacevich G."/>
            <person name="Yen C E."/>
        </authorList>
    </citation>
    <scope>NUCLEOTIDE SEQUENCE [LARGE SCALE GENOMIC DNA]</scope>
</reference>
<keyword evidence="3 16" id="KW-1133">Transmembrane helix</keyword>
<evidence type="ECO:0008006" key="21">
    <source>
        <dbReference type="Google" id="ProtNLM"/>
    </source>
</evidence>
<dbReference type="PANTHER" id="PTHR24416">
    <property type="entry name" value="TYROSINE-PROTEIN KINASE RECEPTOR"/>
    <property type="match status" value="1"/>
</dbReference>
<evidence type="ECO:0000256" key="1">
    <source>
        <dbReference type="ARBA" id="ARBA00004167"/>
    </source>
</evidence>
<dbReference type="GO" id="GO:0043235">
    <property type="term" value="C:receptor complex"/>
    <property type="evidence" value="ECO:0007669"/>
    <property type="project" value="TreeGrafter"/>
</dbReference>
<dbReference type="GO" id="GO:0004714">
    <property type="term" value="F:transmembrane receptor protein tyrosine kinase activity"/>
    <property type="evidence" value="ECO:0007669"/>
    <property type="project" value="UniProtKB-EC"/>
</dbReference>
<feature type="binding site" evidence="12">
    <location>
        <position position="1252"/>
    </location>
    <ligand>
        <name>Mg(2+)</name>
        <dbReference type="ChEBI" id="CHEBI:18420"/>
    </ligand>
</feature>
<keyword evidence="7" id="KW-0325">Glycoprotein</keyword>
<dbReference type="GO" id="GO:0046872">
    <property type="term" value="F:metal ion binding"/>
    <property type="evidence" value="ECO:0007669"/>
    <property type="project" value="UniProtKB-KW"/>
</dbReference>
<evidence type="ECO:0000256" key="13">
    <source>
        <dbReference type="PIRSR" id="PIRSR000615-4"/>
    </source>
</evidence>
<feature type="binding site" evidence="11">
    <location>
        <position position="1043"/>
    </location>
    <ligand>
        <name>ATP</name>
        <dbReference type="ChEBI" id="CHEBI:30616"/>
    </ligand>
</feature>
<dbReference type="Pfam" id="PF07714">
    <property type="entry name" value="PK_Tyr_Ser-Thr"/>
    <property type="match status" value="1"/>
</dbReference>
<dbReference type="FunFam" id="2.60.40.10:FF:000032">
    <property type="entry name" value="palladin isoform X1"/>
    <property type="match status" value="1"/>
</dbReference>
<keyword evidence="6" id="KW-0675">Receptor</keyword>
<keyword evidence="2 16" id="KW-0812">Transmembrane</keyword>
<evidence type="ECO:0000256" key="16">
    <source>
        <dbReference type="SAM" id="Phobius"/>
    </source>
</evidence>
<evidence type="ECO:0000256" key="7">
    <source>
        <dbReference type="ARBA" id="ARBA00023180"/>
    </source>
</evidence>
<accession>A0A7R8YQU7</accession>
<dbReference type="InterPro" id="IPR013098">
    <property type="entry name" value="Ig_I-set"/>
</dbReference>
<dbReference type="PIRSF" id="PIRSF000615">
    <property type="entry name" value="TyrPK_CSF1-R"/>
    <property type="match status" value="1"/>
</dbReference>
<feature type="site" description="Important for interaction with phosphotyrosine-binding proteins" evidence="13">
    <location>
        <position position="1378"/>
    </location>
</feature>
<dbReference type="GO" id="GO:0007169">
    <property type="term" value="P:cell surface receptor protein tyrosine kinase signaling pathway"/>
    <property type="evidence" value="ECO:0007669"/>
    <property type="project" value="TreeGrafter"/>
</dbReference>
<dbReference type="PROSITE" id="PS00107">
    <property type="entry name" value="PROTEIN_KINASE_ATP"/>
    <property type="match status" value="1"/>
</dbReference>